<keyword evidence="2" id="KW-0732">Signal</keyword>
<keyword evidence="1" id="KW-0175">Coiled coil</keyword>
<gene>
    <name evidence="3" type="ORF">CPB84DRAFT_1828838</name>
</gene>
<feature type="signal peptide" evidence="2">
    <location>
        <begin position="1"/>
        <end position="16"/>
    </location>
</feature>
<protein>
    <submittedName>
        <fullName evidence="3">Uncharacterized protein</fullName>
    </submittedName>
</protein>
<organism evidence="3 4">
    <name type="scientific">Gymnopilus junonius</name>
    <name type="common">Spectacular rustgill mushroom</name>
    <name type="synonym">Gymnopilus spectabilis subsp. junonius</name>
    <dbReference type="NCBI Taxonomy" id="109634"/>
    <lineage>
        <taxon>Eukaryota</taxon>
        <taxon>Fungi</taxon>
        <taxon>Dikarya</taxon>
        <taxon>Basidiomycota</taxon>
        <taxon>Agaricomycotina</taxon>
        <taxon>Agaricomycetes</taxon>
        <taxon>Agaricomycetidae</taxon>
        <taxon>Agaricales</taxon>
        <taxon>Agaricineae</taxon>
        <taxon>Hymenogastraceae</taxon>
        <taxon>Gymnopilus</taxon>
    </lineage>
</organism>
<evidence type="ECO:0000256" key="2">
    <source>
        <dbReference type="SAM" id="SignalP"/>
    </source>
</evidence>
<dbReference type="Proteomes" id="UP000724874">
    <property type="component" value="Unassembled WGS sequence"/>
</dbReference>
<evidence type="ECO:0000256" key="1">
    <source>
        <dbReference type="SAM" id="Coils"/>
    </source>
</evidence>
<comment type="caution">
    <text evidence="3">The sequence shown here is derived from an EMBL/GenBank/DDBJ whole genome shotgun (WGS) entry which is preliminary data.</text>
</comment>
<dbReference type="SUPFAM" id="SSF58100">
    <property type="entry name" value="Bacterial hemolysins"/>
    <property type="match status" value="1"/>
</dbReference>
<name>A0A9P5THM7_GYMJU</name>
<sequence>MKLTASILFFAQSALGFFFHESVLERSYPPSIGGNFLHRRQSQAPIVGNLSVTQAEAGYAAMCSTANSNTGSNAILADINNVTVNALAIETEFRNVAAQLAFIDSENLDTQKFSANWTVLTQQWTNILWASRNTASDTVAYCQEFIDTIMPFVANASGINVPPPTSIEVLQEYIAEAQTFQNNAKITADAFASLQTNLTIFSASFNNFAQKLKASDDAAISSLLVDIDALTRTINQLDKEISEVATALGITIFTDLAAVVLFPEFAPIIIGVGVLAVAGEGAAWGILANQRSAAANQRAKDQVTVQQLQQQETAIAQANSTLRTIANVTVPTMVNQLQAFNNIWNAVVSDCEQGITYLNTAETQSQSSLAILLPQIFWSTIEHVPCMYEQIIPALDQYAAGIASSSIPPPTSNAVSLSSNWKTLGTGQFRARVQSLVSEKAAALSGAHVV</sequence>
<dbReference type="AlphaFoldDB" id="A0A9P5THM7"/>
<evidence type="ECO:0000313" key="3">
    <source>
        <dbReference type="EMBL" id="KAF8877306.1"/>
    </source>
</evidence>
<evidence type="ECO:0000313" key="4">
    <source>
        <dbReference type="Proteomes" id="UP000724874"/>
    </source>
</evidence>
<proteinExistence type="predicted"/>
<dbReference type="OrthoDB" id="3026155at2759"/>
<dbReference type="Gene3D" id="1.20.1170.10">
    <property type="match status" value="1"/>
</dbReference>
<accession>A0A9P5THM7</accession>
<reference evidence="3" key="1">
    <citation type="submission" date="2020-11" db="EMBL/GenBank/DDBJ databases">
        <authorList>
            <consortium name="DOE Joint Genome Institute"/>
            <person name="Ahrendt S."/>
            <person name="Riley R."/>
            <person name="Andreopoulos W."/>
            <person name="LaButti K."/>
            <person name="Pangilinan J."/>
            <person name="Ruiz-duenas F.J."/>
            <person name="Barrasa J.M."/>
            <person name="Sanchez-Garcia M."/>
            <person name="Camarero S."/>
            <person name="Miyauchi S."/>
            <person name="Serrano A."/>
            <person name="Linde D."/>
            <person name="Babiker R."/>
            <person name="Drula E."/>
            <person name="Ayuso-Fernandez I."/>
            <person name="Pacheco R."/>
            <person name="Padilla G."/>
            <person name="Ferreira P."/>
            <person name="Barriuso J."/>
            <person name="Kellner H."/>
            <person name="Castanera R."/>
            <person name="Alfaro M."/>
            <person name="Ramirez L."/>
            <person name="Pisabarro A.G."/>
            <person name="Kuo A."/>
            <person name="Tritt A."/>
            <person name="Lipzen A."/>
            <person name="He G."/>
            <person name="Yan M."/>
            <person name="Ng V."/>
            <person name="Cullen D."/>
            <person name="Martin F."/>
            <person name="Rosso M.-N."/>
            <person name="Henrissat B."/>
            <person name="Hibbett D."/>
            <person name="Martinez A.T."/>
            <person name="Grigoriev I.V."/>
        </authorList>
    </citation>
    <scope>NUCLEOTIDE SEQUENCE</scope>
    <source>
        <strain evidence="3">AH 44721</strain>
    </source>
</reference>
<feature type="chain" id="PRO_5040270195" evidence="2">
    <location>
        <begin position="17"/>
        <end position="450"/>
    </location>
</feature>
<dbReference type="EMBL" id="JADNYJ010000172">
    <property type="protein sequence ID" value="KAF8877306.1"/>
    <property type="molecule type" value="Genomic_DNA"/>
</dbReference>
<keyword evidence="4" id="KW-1185">Reference proteome</keyword>
<feature type="coiled-coil region" evidence="1">
    <location>
        <begin position="220"/>
        <end position="247"/>
    </location>
</feature>